<name>A0AAE1A964_9GAST</name>
<keyword evidence="2" id="KW-1185">Reference proteome</keyword>
<evidence type="ECO:0000313" key="2">
    <source>
        <dbReference type="Proteomes" id="UP001283361"/>
    </source>
</evidence>
<proteinExistence type="predicted"/>
<dbReference type="Proteomes" id="UP001283361">
    <property type="component" value="Unassembled WGS sequence"/>
</dbReference>
<protein>
    <submittedName>
        <fullName evidence="1">Uncharacterized protein</fullName>
    </submittedName>
</protein>
<gene>
    <name evidence="1" type="ORF">RRG08_001783</name>
</gene>
<dbReference type="AlphaFoldDB" id="A0AAE1A964"/>
<organism evidence="1 2">
    <name type="scientific">Elysia crispata</name>
    <name type="common">lettuce slug</name>
    <dbReference type="NCBI Taxonomy" id="231223"/>
    <lineage>
        <taxon>Eukaryota</taxon>
        <taxon>Metazoa</taxon>
        <taxon>Spiralia</taxon>
        <taxon>Lophotrochozoa</taxon>
        <taxon>Mollusca</taxon>
        <taxon>Gastropoda</taxon>
        <taxon>Heterobranchia</taxon>
        <taxon>Euthyneura</taxon>
        <taxon>Panpulmonata</taxon>
        <taxon>Sacoglossa</taxon>
        <taxon>Placobranchoidea</taxon>
        <taxon>Plakobranchidae</taxon>
        <taxon>Elysia</taxon>
    </lineage>
</organism>
<reference evidence="1" key="1">
    <citation type="journal article" date="2023" name="G3 (Bethesda)">
        <title>A reference genome for the long-term kleptoplast-retaining sea slug Elysia crispata morphotype clarki.</title>
        <authorList>
            <person name="Eastman K.E."/>
            <person name="Pendleton A.L."/>
            <person name="Shaikh M.A."/>
            <person name="Suttiyut T."/>
            <person name="Ogas R."/>
            <person name="Tomko P."/>
            <person name="Gavelis G."/>
            <person name="Widhalm J.R."/>
            <person name="Wisecaver J.H."/>
        </authorList>
    </citation>
    <scope>NUCLEOTIDE SEQUENCE</scope>
    <source>
        <strain evidence="1">ECLA1</strain>
    </source>
</reference>
<evidence type="ECO:0000313" key="1">
    <source>
        <dbReference type="EMBL" id="KAK3783310.1"/>
    </source>
</evidence>
<sequence length="108" mass="12311">MVQVQPTTNLISWLQVSQKRNEKSKRSITYGHVFELWTAHRQADNQTKDDGLPKYHQAAAAKIQRFVLVRTESIILSKAVSSCLQLLETREAALDKLLAESRDTLSLF</sequence>
<dbReference type="EMBL" id="JAWDGP010002427">
    <property type="protein sequence ID" value="KAK3783310.1"/>
    <property type="molecule type" value="Genomic_DNA"/>
</dbReference>
<accession>A0AAE1A964</accession>
<comment type="caution">
    <text evidence="1">The sequence shown here is derived from an EMBL/GenBank/DDBJ whole genome shotgun (WGS) entry which is preliminary data.</text>
</comment>